<sequence length="263" mass="29408">MIFLNSGEIEKIGLAAKWCPSIDPMFEKSTFLCESIAKLMFPRESYPEYEGLEEAHYIYSQGQPEEGGPSTAADEAIQEDVHEARQAAVRGVTPEVALGILTSELSREPWKGKVITFSESPMLHLMEGDNLASKETDYKAIKRTFRDARYGDNAVRHTVFWKLRDLARLRWSASKTGCPCQREGPRGEEGPPASPPSNGFRTVEEGLLPLARPWGALLASDQAFMGWIMEGMLWWGGWPDPMGWRKVVDNGVVKLSYPTSPNQ</sequence>
<dbReference type="InterPro" id="IPR011205">
    <property type="entry name" value="UCP015417_vWA"/>
</dbReference>
<evidence type="ECO:0000256" key="1">
    <source>
        <dbReference type="SAM" id="MobiDB-lite"/>
    </source>
</evidence>
<organism evidence="4 5">
    <name type="scientific">Trapa incisa</name>
    <dbReference type="NCBI Taxonomy" id="236973"/>
    <lineage>
        <taxon>Eukaryota</taxon>
        <taxon>Viridiplantae</taxon>
        <taxon>Streptophyta</taxon>
        <taxon>Embryophyta</taxon>
        <taxon>Tracheophyta</taxon>
        <taxon>Spermatophyta</taxon>
        <taxon>Magnoliopsida</taxon>
        <taxon>eudicotyledons</taxon>
        <taxon>Gunneridae</taxon>
        <taxon>Pentapetalae</taxon>
        <taxon>rosids</taxon>
        <taxon>malvids</taxon>
        <taxon>Myrtales</taxon>
        <taxon>Lythraceae</taxon>
        <taxon>Trapa</taxon>
    </lineage>
</organism>
<protein>
    <submittedName>
        <fullName evidence="4">Uncharacterized protein</fullName>
    </submittedName>
</protein>
<evidence type="ECO:0000259" key="3">
    <source>
        <dbReference type="Pfam" id="PF25043"/>
    </source>
</evidence>
<gene>
    <name evidence="4" type="ORF">SAY87_016138</name>
</gene>
<accession>A0AAN7QV74</accession>
<keyword evidence="5" id="KW-1185">Reference proteome</keyword>
<dbReference type="EMBL" id="JAXIOK010000001">
    <property type="protein sequence ID" value="KAK4780032.1"/>
    <property type="molecule type" value="Genomic_DNA"/>
</dbReference>
<feature type="domain" description="DUF2828" evidence="2">
    <location>
        <begin position="8"/>
        <end position="59"/>
    </location>
</feature>
<dbReference type="InterPro" id="IPR058580">
    <property type="entry name" value="DUF2828"/>
</dbReference>
<dbReference type="AlphaFoldDB" id="A0AAN7QV74"/>
<evidence type="ECO:0000313" key="4">
    <source>
        <dbReference type="EMBL" id="KAK4780032.1"/>
    </source>
</evidence>
<proteinExistence type="predicted"/>
<comment type="caution">
    <text evidence="4">The sequence shown here is derived from an EMBL/GenBank/DDBJ whole genome shotgun (WGS) entry which is preliminary data.</text>
</comment>
<dbReference type="PANTHER" id="PTHR31373">
    <property type="entry name" value="OS06G0652100 PROTEIN"/>
    <property type="match status" value="1"/>
</dbReference>
<name>A0AAN7QV74_9MYRT</name>
<reference evidence="4 5" key="1">
    <citation type="journal article" date="2023" name="Hortic Res">
        <title>Pangenome of water caltrop reveals structural variations and asymmetric subgenome divergence after allopolyploidization.</title>
        <authorList>
            <person name="Zhang X."/>
            <person name="Chen Y."/>
            <person name="Wang L."/>
            <person name="Yuan Y."/>
            <person name="Fang M."/>
            <person name="Shi L."/>
            <person name="Lu R."/>
            <person name="Comes H.P."/>
            <person name="Ma Y."/>
            <person name="Chen Y."/>
            <person name="Huang G."/>
            <person name="Zhou Y."/>
            <person name="Zheng Z."/>
            <person name="Qiu Y."/>
        </authorList>
    </citation>
    <scope>NUCLEOTIDE SEQUENCE [LARGE SCALE GENOMIC DNA]</scope>
    <source>
        <tissue evidence="4">Roots</tissue>
    </source>
</reference>
<evidence type="ECO:0000259" key="2">
    <source>
        <dbReference type="Pfam" id="PF11443"/>
    </source>
</evidence>
<feature type="domain" description="DUF7788" evidence="3">
    <location>
        <begin position="89"/>
        <end position="133"/>
    </location>
</feature>
<dbReference type="Pfam" id="PF11443">
    <property type="entry name" value="DUF2828"/>
    <property type="match status" value="1"/>
</dbReference>
<evidence type="ECO:0000313" key="5">
    <source>
        <dbReference type="Proteomes" id="UP001345219"/>
    </source>
</evidence>
<dbReference type="Pfam" id="PF25043">
    <property type="entry name" value="DUF7788"/>
    <property type="match status" value="1"/>
</dbReference>
<dbReference type="Proteomes" id="UP001345219">
    <property type="component" value="Chromosome 13"/>
</dbReference>
<dbReference type="PANTHER" id="PTHR31373:SF17">
    <property type="entry name" value="OS06G0652100 PROTEIN"/>
    <property type="match status" value="1"/>
</dbReference>
<dbReference type="InterPro" id="IPR056690">
    <property type="entry name" value="DUF7788"/>
</dbReference>
<feature type="region of interest" description="Disordered" evidence="1">
    <location>
        <begin position="177"/>
        <end position="202"/>
    </location>
</feature>